<dbReference type="Proteomes" id="UP000824243">
    <property type="component" value="Unassembled WGS sequence"/>
</dbReference>
<evidence type="ECO:0000256" key="4">
    <source>
        <dbReference type="ARBA" id="ARBA00023163"/>
    </source>
</evidence>
<evidence type="ECO:0000256" key="2">
    <source>
        <dbReference type="ARBA" id="ARBA00023015"/>
    </source>
</evidence>
<comment type="similarity">
    <text evidence="1">Belongs to the BlaI transcriptional regulatory family.</text>
</comment>
<organism evidence="5 6">
    <name type="scientific">Candidatus Mediterraneibacter caccavium</name>
    <dbReference type="NCBI Taxonomy" id="2838661"/>
    <lineage>
        <taxon>Bacteria</taxon>
        <taxon>Bacillati</taxon>
        <taxon>Bacillota</taxon>
        <taxon>Clostridia</taxon>
        <taxon>Lachnospirales</taxon>
        <taxon>Lachnospiraceae</taxon>
        <taxon>Mediterraneibacter</taxon>
    </lineage>
</organism>
<proteinExistence type="inferred from homology"/>
<dbReference type="Gene3D" id="1.10.10.10">
    <property type="entry name" value="Winged helix-like DNA-binding domain superfamily/Winged helix DNA-binding domain"/>
    <property type="match status" value="1"/>
</dbReference>
<dbReference type="InterPro" id="IPR036390">
    <property type="entry name" value="WH_DNA-bd_sf"/>
</dbReference>
<dbReference type="InterPro" id="IPR005650">
    <property type="entry name" value="BlaI_family"/>
</dbReference>
<dbReference type="AlphaFoldDB" id="A0A9D1VYD7"/>
<name>A0A9D1VYD7_9FIRM</name>
<evidence type="ECO:0000256" key="1">
    <source>
        <dbReference type="ARBA" id="ARBA00011046"/>
    </source>
</evidence>
<dbReference type="GO" id="GO:0003677">
    <property type="term" value="F:DNA binding"/>
    <property type="evidence" value="ECO:0007669"/>
    <property type="project" value="UniProtKB-KW"/>
</dbReference>
<comment type="caution">
    <text evidence="5">The sequence shown here is derived from an EMBL/GenBank/DDBJ whole genome shotgun (WGS) entry which is preliminary data.</text>
</comment>
<evidence type="ECO:0000313" key="5">
    <source>
        <dbReference type="EMBL" id="HIX49128.1"/>
    </source>
</evidence>
<gene>
    <name evidence="5" type="ORF">H9981_09010</name>
</gene>
<dbReference type="GO" id="GO:0045892">
    <property type="term" value="P:negative regulation of DNA-templated transcription"/>
    <property type="evidence" value="ECO:0007669"/>
    <property type="project" value="InterPro"/>
</dbReference>
<sequence length="125" mass="14562">MKRLPDAELELMMIIWDSEQPVSRADIEKKMKGGRSVLPSTVLTLLSRLEKRGFVRREKRGKINYYYSLADKQEYLKEEGKSVLDRMFGNSLTNFVAALYDGEDMDEEEIKSLQSFIDSQTEEKK</sequence>
<protein>
    <submittedName>
        <fullName evidence="5">BlaI/MecI/CopY family transcriptional regulator</fullName>
    </submittedName>
</protein>
<evidence type="ECO:0000313" key="6">
    <source>
        <dbReference type="Proteomes" id="UP000824243"/>
    </source>
</evidence>
<accession>A0A9D1VYD7</accession>
<dbReference type="Gene3D" id="1.10.4040.10">
    <property type="entry name" value="Penicillinase repressor domain"/>
    <property type="match status" value="1"/>
</dbReference>
<reference evidence="5" key="2">
    <citation type="submission" date="2021-04" db="EMBL/GenBank/DDBJ databases">
        <authorList>
            <person name="Gilroy R."/>
        </authorList>
    </citation>
    <scope>NUCLEOTIDE SEQUENCE</scope>
    <source>
        <strain evidence="5">ChiSjej5B23-15282</strain>
    </source>
</reference>
<keyword evidence="2" id="KW-0805">Transcription regulation</keyword>
<dbReference type="Pfam" id="PF03965">
    <property type="entry name" value="Penicillinase_R"/>
    <property type="match status" value="1"/>
</dbReference>
<dbReference type="EMBL" id="DXFA01000154">
    <property type="protein sequence ID" value="HIX49128.1"/>
    <property type="molecule type" value="Genomic_DNA"/>
</dbReference>
<dbReference type="InterPro" id="IPR036388">
    <property type="entry name" value="WH-like_DNA-bd_sf"/>
</dbReference>
<keyword evidence="3" id="KW-0238">DNA-binding</keyword>
<reference evidence="5" key="1">
    <citation type="journal article" date="2021" name="PeerJ">
        <title>Extensive microbial diversity within the chicken gut microbiome revealed by metagenomics and culture.</title>
        <authorList>
            <person name="Gilroy R."/>
            <person name="Ravi A."/>
            <person name="Getino M."/>
            <person name="Pursley I."/>
            <person name="Horton D.L."/>
            <person name="Alikhan N.F."/>
            <person name="Baker D."/>
            <person name="Gharbi K."/>
            <person name="Hall N."/>
            <person name="Watson M."/>
            <person name="Adriaenssens E.M."/>
            <person name="Foster-Nyarko E."/>
            <person name="Jarju S."/>
            <person name="Secka A."/>
            <person name="Antonio M."/>
            <person name="Oren A."/>
            <person name="Chaudhuri R.R."/>
            <person name="La Ragione R."/>
            <person name="Hildebrand F."/>
            <person name="Pallen M.J."/>
        </authorList>
    </citation>
    <scope>NUCLEOTIDE SEQUENCE</scope>
    <source>
        <strain evidence="5">ChiSjej5B23-15282</strain>
    </source>
</reference>
<dbReference type="PIRSF" id="PIRSF019455">
    <property type="entry name" value="CopR_AtkY"/>
    <property type="match status" value="1"/>
</dbReference>
<evidence type="ECO:0000256" key="3">
    <source>
        <dbReference type="ARBA" id="ARBA00023125"/>
    </source>
</evidence>
<keyword evidence="4" id="KW-0804">Transcription</keyword>
<dbReference type="SUPFAM" id="SSF46785">
    <property type="entry name" value="Winged helix' DNA-binding domain"/>
    <property type="match status" value="1"/>
</dbReference>